<organism evidence="2 3">
    <name type="scientific">Portunus trituberculatus</name>
    <name type="common">Swimming crab</name>
    <name type="synonym">Neptunus trituberculatus</name>
    <dbReference type="NCBI Taxonomy" id="210409"/>
    <lineage>
        <taxon>Eukaryota</taxon>
        <taxon>Metazoa</taxon>
        <taxon>Ecdysozoa</taxon>
        <taxon>Arthropoda</taxon>
        <taxon>Crustacea</taxon>
        <taxon>Multicrustacea</taxon>
        <taxon>Malacostraca</taxon>
        <taxon>Eumalacostraca</taxon>
        <taxon>Eucarida</taxon>
        <taxon>Decapoda</taxon>
        <taxon>Pleocyemata</taxon>
        <taxon>Brachyura</taxon>
        <taxon>Eubrachyura</taxon>
        <taxon>Portunoidea</taxon>
        <taxon>Portunidae</taxon>
        <taxon>Portuninae</taxon>
        <taxon>Portunus</taxon>
    </lineage>
</organism>
<dbReference type="Proteomes" id="UP000324222">
    <property type="component" value="Unassembled WGS sequence"/>
</dbReference>
<sequence>MTTVKTNTMRRPESDIPRSLPHSSGQASQQALPPPPMTGRPCDLQTNLQALSYLQKEWERSRKTLALVDEDTHQLNVS</sequence>
<evidence type="ECO:0000313" key="3">
    <source>
        <dbReference type="Proteomes" id="UP000324222"/>
    </source>
</evidence>
<reference evidence="2 3" key="1">
    <citation type="submission" date="2019-05" db="EMBL/GenBank/DDBJ databases">
        <title>Another draft genome of Portunus trituberculatus and its Hox gene families provides insights of decapod evolution.</title>
        <authorList>
            <person name="Jeong J.-H."/>
            <person name="Song I."/>
            <person name="Kim S."/>
            <person name="Choi T."/>
            <person name="Kim D."/>
            <person name="Ryu S."/>
            <person name="Kim W."/>
        </authorList>
    </citation>
    <scope>NUCLEOTIDE SEQUENCE [LARGE SCALE GENOMIC DNA]</scope>
    <source>
        <tissue evidence="2">Muscle</tissue>
    </source>
</reference>
<feature type="region of interest" description="Disordered" evidence="1">
    <location>
        <begin position="1"/>
        <end position="43"/>
    </location>
</feature>
<dbReference type="AlphaFoldDB" id="A0A5B7DZ01"/>
<accession>A0A5B7DZ01</accession>
<proteinExistence type="predicted"/>
<feature type="compositionally biased region" description="Polar residues" evidence="1">
    <location>
        <begin position="21"/>
        <end position="31"/>
    </location>
</feature>
<gene>
    <name evidence="2" type="ORF">E2C01_019494</name>
</gene>
<protein>
    <submittedName>
        <fullName evidence="2">Uncharacterized protein</fullName>
    </submittedName>
</protein>
<comment type="caution">
    <text evidence="2">The sequence shown here is derived from an EMBL/GenBank/DDBJ whole genome shotgun (WGS) entry which is preliminary data.</text>
</comment>
<keyword evidence="3" id="KW-1185">Reference proteome</keyword>
<evidence type="ECO:0000256" key="1">
    <source>
        <dbReference type="SAM" id="MobiDB-lite"/>
    </source>
</evidence>
<evidence type="ECO:0000313" key="2">
    <source>
        <dbReference type="EMBL" id="MPC26359.1"/>
    </source>
</evidence>
<name>A0A5B7DZ01_PORTR</name>
<dbReference type="EMBL" id="VSRR010001589">
    <property type="protein sequence ID" value="MPC26359.1"/>
    <property type="molecule type" value="Genomic_DNA"/>
</dbReference>